<dbReference type="AlphaFoldDB" id="A9KSD2"/>
<keyword evidence="3" id="KW-1185">Reference proteome</keyword>
<name>A9KSD2_LACP7</name>
<dbReference type="KEGG" id="cpy:Cphy_1795"/>
<feature type="region of interest" description="Disordered" evidence="1">
    <location>
        <begin position="27"/>
        <end position="72"/>
    </location>
</feature>
<gene>
    <name evidence="2" type="ordered locus">Cphy_1795</name>
</gene>
<proteinExistence type="predicted"/>
<dbReference type="RefSeq" id="WP_012199818.1">
    <property type="nucleotide sequence ID" value="NC_010001.1"/>
</dbReference>
<evidence type="ECO:0000313" key="2">
    <source>
        <dbReference type="EMBL" id="ABX42164.1"/>
    </source>
</evidence>
<evidence type="ECO:0000256" key="1">
    <source>
        <dbReference type="SAM" id="MobiDB-lite"/>
    </source>
</evidence>
<dbReference type="eggNOG" id="ENOG5033UMU">
    <property type="taxonomic scope" value="Bacteria"/>
</dbReference>
<dbReference type="EMBL" id="CP000885">
    <property type="protein sequence ID" value="ABX42164.1"/>
    <property type="molecule type" value="Genomic_DNA"/>
</dbReference>
<accession>A9KSD2</accession>
<sequence length="229" mass="26314">MFKKSLFYMIIISCCFINISCKKKSQSSESNADTMTPTQDIMDTTTSNDNVENAENNQTNISSEPETETDNSIIPINTSKPFKGQMNLHNETEIFLYGTWQVEKLLGFANSYNDASEYPTGQKVIDDKIIIKEDLFSSMELKNYDVYQYITRDPLYDISTICYNSDSFYRLFKIDLPGLNVNDEVKWLEVYLSSTEHGLSIPVSFFVVNHDRLILLLEATCFELKKVVD</sequence>
<organism evidence="2 3">
    <name type="scientific">Lachnoclostridium phytofermentans (strain ATCC 700394 / DSM 18823 / ISDg)</name>
    <name type="common">Clostridium phytofermentans</name>
    <dbReference type="NCBI Taxonomy" id="357809"/>
    <lineage>
        <taxon>Bacteria</taxon>
        <taxon>Bacillati</taxon>
        <taxon>Bacillota</taxon>
        <taxon>Clostridia</taxon>
        <taxon>Lachnospirales</taxon>
        <taxon>Lachnospiraceae</taxon>
    </lineage>
</organism>
<dbReference type="HOGENOM" id="CLU_1382940_0_0_9"/>
<protein>
    <submittedName>
        <fullName evidence="2">Uncharacterized protein</fullName>
    </submittedName>
</protein>
<reference evidence="3" key="1">
    <citation type="submission" date="2007-11" db="EMBL/GenBank/DDBJ databases">
        <title>Complete genome sequence of Clostridium phytofermentans ISDg.</title>
        <authorList>
            <person name="Leschine S.B."/>
            <person name="Warnick T.A."/>
            <person name="Blanchard J.L."/>
            <person name="Schnell D.J."/>
            <person name="Petit E.L."/>
            <person name="LaTouf W.G."/>
            <person name="Copeland A."/>
            <person name="Lucas S."/>
            <person name="Lapidus A."/>
            <person name="Barry K."/>
            <person name="Glavina del Rio T."/>
            <person name="Dalin E."/>
            <person name="Tice H."/>
            <person name="Pitluck S."/>
            <person name="Kiss H."/>
            <person name="Brettin T."/>
            <person name="Bruce D."/>
            <person name="Detter J.C."/>
            <person name="Han C."/>
            <person name="Kuske C."/>
            <person name="Schmutz J."/>
            <person name="Larimer F."/>
            <person name="Land M."/>
            <person name="Hauser L."/>
            <person name="Kyrpides N."/>
            <person name="Kim E.A."/>
            <person name="Richardson P."/>
        </authorList>
    </citation>
    <scope>NUCLEOTIDE SEQUENCE [LARGE SCALE GENOMIC DNA]</scope>
    <source>
        <strain evidence="3">ATCC 700394 / DSM 18823 / ISDg</strain>
    </source>
</reference>
<dbReference type="Proteomes" id="UP000000370">
    <property type="component" value="Chromosome"/>
</dbReference>
<evidence type="ECO:0000313" key="3">
    <source>
        <dbReference type="Proteomes" id="UP000000370"/>
    </source>
</evidence>